<dbReference type="EMBL" id="JACOFV010000015">
    <property type="protein sequence ID" value="MBC3863519.1"/>
    <property type="molecule type" value="Genomic_DNA"/>
</dbReference>
<dbReference type="RefSeq" id="WP_186913466.1">
    <property type="nucleotide sequence ID" value="NZ_JACOFV010000015.1"/>
</dbReference>
<dbReference type="PANTHER" id="PTHR30222:SF17">
    <property type="entry name" value="SPERMIDINE_PUTRESCINE-BINDING PERIPLASMIC PROTEIN"/>
    <property type="match status" value="1"/>
</dbReference>
<gene>
    <name evidence="6" type="ORF">H8K32_15545</name>
</gene>
<reference evidence="6" key="1">
    <citation type="submission" date="2020-08" db="EMBL/GenBank/DDBJ databases">
        <title>Novel species isolated from subtropical streams in China.</title>
        <authorList>
            <person name="Lu H."/>
        </authorList>
    </citation>
    <scope>NUCLEOTIDE SEQUENCE</scope>
    <source>
        <strain evidence="6">KACC 12607</strain>
    </source>
</reference>
<evidence type="ECO:0000256" key="4">
    <source>
        <dbReference type="ARBA" id="ARBA00022764"/>
    </source>
</evidence>
<dbReference type="InterPro" id="IPR001188">
    <property type="entry name" value="Sperm_putr-bd"/>
</dbReference>
<proteinExistence type="predicted"/>
<evidence type="ECO:0000256" key="2">
    <source>
        <dbReference type="ARBA" id="ARBA00022448"/>
    </source>
</evidence>
<evidence type="ECO:0000256" key="5">
    <source>
        <dbReference type="SAM" id="SignalP"/>
    </source>
</evidence>
<accession>A0A923KQY5</accession>
<dbReference type="Proteomes" id="UP000634011">
    <property type="component" value="Unassembled WGS sequence"/>
</dbReference>
<dbReference type="Gene3D" id="3.40.190.10">
    <property type="entry name" value="Periplasmic binding protein-like II"/>
    <property type="match status" value="2"/>
</dbReference>
<evidence type="ECO:0000313" key="7">
    <source>
        <dbReference type="Proteomes" id="UP000634011"/>
    </source>
</evidence>
<name>A0A923KQY5_9BURK</name>
<evidence type="ECO:0000313" key="6">
    <source>
        <dbReference type="EMBL" id="MBC3863519.1"/>
    </source>
</evidence>
<comment type="caution">
    <text evidence="6">The sequence shown here is derived from an EMBL/GenBank/DDBJ whole genome shotgun (WGS) entry which is preliminary data.</text>
</comment>
<organism evidence="6 7">
    <name type="scientific">Undibacterium jejuense</name>
    <dbReference type="NCBI Taxonomy" id="1344949"/>
    <lineage>
        <taxon>Bacteria</taxon>
        <taxon>Pseudomonadati</taxon>
        <taxon>Pseudomonadota</taxon>
        <taxon>Betaproteobacteria</taxon>
        <taxon>Burkholderiales</taxon>
        <taxon>Oxalobacteraceae</taxon>
        <taxon>Undibacterium</taxon>
    </lineage>
</organism>
<evidence type="ECO:0000256" key="1">
    <source>
        <dbReference type="ARBA" id="ARBA00004418"/>
    </source>
</evidence>
<dbReference type="PRINTS" id="PR00909">
    <property type="entry name" value="SPERMDNBNDNG"/>
</dbReference>
<dbReference type="GO" id="GO:0019808">
    <property type="term" value="F:polyamine binding"/>
    <property type="evidence" value="ECO:0007669"/>
    <property type="project" value="InterPro"/>
</dbReference>
<keyword evidence="3 5" id="KW-0732">Signal</keyword>
<comment type="subcellular location">
    <subcellularLocation>
        <location evidence="1">Periplasm</location>
    </subcellularLocation>
</comment>
<feature type="signal peptide" evidence="5">
    <location>
        <begin position="1"/>
        <end position="27"/>
    </location>
</feature>
<dbReference type="PANTHER" id="PTHR30222">
    <property type="entry name" value="SPERMIDINE/PUTRESCINE-BINDING PERIPLASMIC PROTEIN"/>
    <property type="match status" value="1"/>
</dbReference>
<feature type="chain" id="PRO_5037272364" evidence="5">
    <location>
        <begin position="28"/>
        <end position="357"/>
    </location>
</feature>
<sequence length="357" mass="39559">MKNFRRSFISMSLVCASFGLLHSTSFAAEKLRILTWADYVPRDVAEQFTKETGIAVELTLSNNEEMISKLRATGGAGFDLVQPSQDRIAGPATEFGIYKAIDLSKVKTAQFMPDMLEATKKVTTVNGKLYGLPFFWGTDGLVLASSKAKIVDYSDLCKPELHGKVAVRLKRPTLIGMAFSMGADPFKAYNNPKQYEQIMQQAGEKLIACKKNLKYFWESKDQLLNDLRTGELLAAQMWDSGGWKLNSENPDLKFIAPKSGALGWVDGFAIPARGKNDAAAYAWINFVTRPEIAGRMAKSARTFTAVKDADKFMDAKMKAQFNESFSADALKNIKWYPAIPAGLEELDGKILDRIKAS</sequence>
<dbReference type="Pfam" id="PF13416">
    <property type="entry name" value="SBP_bac_8"/>
    <property type="match status" value="1"/>
</dbReference>
<keyword evidence="7" id="KW-1185">Reference proteome</keyword>
<dbReference type="InterPro" id="IPR006059">
    <property type="entry name" value="SBP"/>
</dbReference>
<protein>
    <submittedName>
        <fullName evidence="6">Extracellular solute-binding protein</fullName>
    </submittedName>
</protein>
<dbReference type="AlphaFoldDB" id="A0A923KQY5"/>
<dbReference type="GO" id="GO:0042597">
    <property type="term" value="C:periplasmic space"/>
    <property type="evidence" value="ECO:0007669"/>
    <property type="project" value="UniProtKB-SubCell"/>
</dbReference>
<dbReference type="GO" id="GO:0015846">
    <property type="term" value="P:polyamine transport"/>
    <property type="evidence" value="ECO:0007669"/>
    <property type="project" value="InterPro"/>
</dbReference>
<dbReference type="SUPFAM" id="SSF53850">
    <property type="entry name" value="Periplasmic binding protein-like II"/>
    <property type="match status" value="1"/>
</dbReference>
<evidence type="ECO:0000256" key="3">
    <source>
        <dbReference type="ARBA" id="ARBA00022729"/>
    </source>
</evidence>
<keyword evidence="4" id="KW-0574">Periplasm</keyword>
<keyword evidence="2" id="KW-0813">Transport</keyword>